<evidence type="ECO:0008006" key="2">
    <source>
        <dbReference type="Google" id="ProtNLM"/>
    </source>
</evidence>
<dbReference type="InterPro" id="IPR014710">
    <property type="entry name" value="RmlC-like_jellyroll"/>
</dbReference>
<sequence length="122" mass="13373">MHSNEQAMPIAMQQDEFVSRQSQWGTMTVAFERAPSGMDSRPLFEGLPGDSCQCPHWGYVISGRMRVIYADHEETVSAGEAYYLAPGHNIVCEEAGELVEFSPQGEYQKTMQAVAAKVAGGV</sequence>
<dbReference type="Gene3D" id="2.60.120.10">
    <property type="entry name" value="Jelly Rolls"/>
    <property type="match status" value="1"/>
</dbReference>
<reference evidence="1" key="1">
    <citation type="submission" date="2020-02" db="EMBL/GenBank/DDBJ databases">
        <authorList>
            <person name="Meier V. D."/>
        </authorList>
    </citation>
    <scope>NUCLEOTIDE SEQUENCE</scope>
    <source>
        <strain evidence="1">AVDCRST_MAG49</strain>
    </source>
</reference>
<protein>
    <recommendedName>
        <fullName evidence="2">Cupin 2 conserved barrel domain-containing protein</fullName>
    </recommendedName>
</protein>
<dbReference type="InterPro" id="IPR011051">
    <property type="entry name" value="RmlC_Cupin_sf"/>
</dbReference>
<organism evidence="1">
    <name type="scientific">uncultured Thermomicrobiales bacterium</name>
    <dbReference type="NCBI Taxonomy" id="1645740"/>
    <lineage>
        <taxon>Bacteria</taxon>
        <taxon>Pseudomonadati</taxon>
        <taxon>Thermomicrobiota</taxon>
        <taxon>Thermomicrobia</taxon>
        <taxon>Thermomicrobiales</taxon>
        <taxon>environmental samples</taxon>
    </lineage>
</organism>
<accession>A0A6J4URA5</accession>
<gene>
    <name evidence="1" type="ORF">AVDCRST_MAG49-2930</name>
</gene>
<evidence type="ECO:0000313" key="1">
    <source>
        <dbReference type="EMBL" id="CAA9556019.1"/>
    </source>
</evidence>
<proteinExistence type="predicted"/>
<name>A0A6J4URA5_9BACT</name>
<dbReference type="EMBL" id="CADCWG010000146">
    <property type="protein sequence ID" value="CAA9556019.1"/>
    <property type="molecule type" value="Genomic_DNA"/>
</dbReference>
<dbReference type="AlphaFoldDB" id="A0A6J4URA5"/>
<dbReference type="SUPFAM" id="SSF51182">
    <property type="entry name" value="RmlC-like cupins"/>
    <property type="match status" value="1"/>
</dbReference>